<dbReference type="RefSeq" id="WP_046327198.1">
    <property type="nucleotide sequence ID" value="NZ_CP084389.1"/>
</dbReference>
<dbReference type="PIRSF" id="PIRSF000194">
    <property type="entry name" value="DHFR"/>
    <property type="match status" value="1"/>
</dbReference>
<evidence type="ECO:0000256" key="6">
    <source>
        <dbReference type="ARBA" id="ARBA00023002"/>
    </source>
</evidence>
<dbReference type="GO" id="GO:0046452">
    <property type="term" value="P:dihydrofolate metabolic process"/>
    <property type="evidence" value="ECO:0007669"/>
    <property type="project" value="TreeGrafter"/>
</dbReference>
<dbReference type="InterPro" id="IPR001796">
    <property type="entry name" value="DHFR_dom"/>
</dbReference>
<dbReference type="GO" id="GO:0050661">
    <property type="term" value="F:NADP binding"/>
    <property type="evidence" value="ECO:0007669"/>
    <property type="project" value="InterPro"/>
</dbReference>
<dbReference type="GO" id="GO:0046655">
    <property type="term" value="P:folic acid metabolic process"/>
    <property type="evidence" value="ECO:0007669"/>
    <property type="project" value="TreeGrafter"/>
</dbReference>
<keyword evidence="5 7" id="KW-0521">NADP</keyword>
<evidence type="ECO:0000313" key="10">
    <source>
        <dbReference type="Proteomes" id="UP001164557"/>
    </source>
</evidence>
<dbReference type="CDD" id="cd00209">
    <property type="entry name" value="DHFR"/>
    <property type="match status" value="1"/>
</dbReference>
<dbReference type="GO" id="GO:0006730">
    <property type="term" value="P:one-carbon metabolic process"/>
    <property type="evidence" value="ECO:0007669"/>
    <property type="project" value="UniProtKB-KW"/>
</dbReference>
<sequence length="177" mass="20765">MITFVWAEDQQHQIGIEGHLPWKLPLDLHHFKEITYGHSIIMGRKTFMSLPKVLPGRKHVVLTTSKELKRKYQNNKNVVIVQSKNELQEWVEKHKNQNLCVIGGNSVFKALIKQADYLEKTAIKATFTADTTMIPIKYDEFSLIKKESHYPDEQNKYSFDFLTYKRKEQSNETNINI</sequence>
<evidence type="ECO:0000256" key="2">
    <source>
        <dbReference type="ARBA" id="ARBA00009539"/>
    </source>
</evidence>
<dbReference type="Proteomes" id="UP001164557">
    <property type="component" value="Chromosome"/>
</dbReference>
<evidence type="ECO:0000256" key="7">
    <source>
        <dbReference type="PIRNR" id="PIRNR000194"/>
    </source>
</evidence>
<comment type="function">
    <text evidence="7">Key enzyme in folate metabolism. Catalyzes an essential reaction for de novo glycine and purine synthesis, and for DNA precursor synthesis.</text>
</comment>
<keyword evidence="6 7" id="KW-0560">Oxidoreductase</keyword>
<dbReference type="GO" id="GO:0004146">
    <property type="term" value="F:dihydrofolate reductase activity"/>
    <property type="evidence" value="ECO:0007669"/>
    <property type="project" value="UniProtKB-EC"/>
</dbReference>
<dbReference type="PROSITE" id="PS51330">
    <property type="entry name" value="DHFR_2"/>
    <property type="match status" value="1"/>
</dbReference>
<gene>
    <name evidence="9" type="ORF">LDX53_04950</name>
</gene>
<evidence type="ECO:0000256" key="1">
    <source>
        <dbReference type="ARBA" id="ARBA00004903"/>
    </source>
</evidence>
<evidence type="ECO:0000256" key="3">
    <source>
        <dbReference type="ARBA" id="ARBA00012856"/>
    </source>
</evidence>
<dbReference type="PANTHER" id="PTHR48069:SF3">
    <property type="entry name" value="DIHYDROFOLATE REDUCTASE"/>
    <property type="match status" value="1"/>
</dbReference>
<organism evidence="9 10">
    <name type="scientific">Lactobacillus helsingborgensis</name>
    <dbReference type="NCBI Taxonomy" id="1218494"/>
    <lineage>
        <taxon>Bacteria</taxon>
        <taxon>Bacillati</taxon>
        <taxon>Bacillota</taxon>
        <taxon>Bacilli</taxon>
        <taxon>Lactobacillales</taxon>
        <taxon>Lactobacillaceae</taxon>
        <taxon>Lactobacillus</taxon>
    </lineage>
</organism>
<evidence type="ECO:0000313" key="9">
    <source>
        <dbReference type="EMBL" id="UZX28942.1"/>
    </source>
</evidence>
<dbReference type="EMBL" id="CP084389">
    <property type="protein sequence ID" value="UZX28942.1"/>
    <property type="molecule type" value="Genomic_DNA"/>
</dbReference>
<keyword evidence="10" id="KW-1185">Reference proteome</keyword>
<comment type="catalytic activity">
    <reaction evidence="7">
        <text>(6S)-5,6,7,8-tetrahydrofolate + NADP(+) = 7,8-dihydrofolate + NADPH + H(+)</text>
        <dbReference type="Rhea" id="RHEA:15009"/>
        <dbReference type="ChEBI" id="CHEBI:15378"/>
        <dbReference type="ChEBI" id="CHEBI:57451"/>
        <dbReference type="ChEBI" id="CHEBI:57453"/>
        <dbReference type="ChEBI" id="CHEBI:57783"/>
        <dbReference type="ChEBI" id="CHEBI:58349"/>
        <dbReference type="EC" id="1.5.1.3"/>
    </reaction>
</comment>
<accession>A0AA47GG74</accession>
<name>A0AA47GG74_9LACO</name>
<dbReference type="GO" id="GO:0005829">
    <property type="term" value="C:cytosol"/>
    <property type="evidence" value="ECO:0007669"/>
    <property type="project" value="TreeGrafter"/>
</dbReference>
<dbReference type="GO" id="GO:0046654">
    <property type="term" value="P:tetrahydrofolate biosynthetic process"/>
    <property type="evidence" value="ECO:0007669"/>
    <property type="project" value="InterPro"/>
</dbReference>
<dbReference type="PRINTS" id="PR00070">
    <property type="entry name" value="DHFR"/>
</dbReference>
<evidence type="ECO:0000256" key="4">
    <source>
        <dbReference type="ARBA" id="ARBA00022563"/>
    </source>
</evidence>
<proteinExistence type="inferred from homology"/>
<comment type="similarity">
    <text evidence="2 7">Belongs to the dihydrofolate reductase family.</text>
</comment>
<reference evidence="9" key="1">
    <citation type="submission" date="2021-09" db="EMBL/GenBank/DDBJ databases">
        <title>Lactobacillus species from Apis mellifera, Switzerland.</title>
        <authorList>
            <person name="Pfister J."/>
            <person name="Brown A."/>
            <person name="Neumann P."/>
            <person name="Collaud A."/>
            <person name="Retschnig G."/>
            <person name="Perreten V."/>
        </authorList>
    </citation>
    <scope>NUCLEOTIDE SEQUENCE</scope>
    <source>
        <strain evidence="9">IBH002</strain>
    </source>
</reference>
<dbReference type="AlphaFoldDB" id="A0AA47GG74"/>
<evidence type="ECO:0000259" key="8">
    <source>
        <dbReference type="PROSITE" id="PS51330"/>
    </source>
</evidence>
<comment type="pathway">
    <text evidence="1 7">Cofactor biosynthesis; tetrahydrofolate biosynthesis; 5,6,7,8-tetrahydrofolate from 7,8-dihydrofolate: step 1/1.</text>
</comment>
<feature type="domain" description="DHFR" evidence="8">
    <location>
        <begin position="1"/>
        <end position="166"/>
    </location>
</feature>
<dbReference type="InterPro" id="IPR024072">
    <property type="entry name" value="DHFR-like_dom_sf"/>
</dbReference>
<protein>
    <recommendedName>
        <fullName evidence="3 7">Dihydrofolate reductase</fullName>
        <ecNumber evidence="3 7">1.5.1.3</ecNumber>
    </recommendedName>
</protein>
<evidence type="ECO:0000256" key="5">
    <source>
        <dbReference type="ARBA" id="ARBA00022857"/>
    </source>
</evidence>
<dbReference type="EC" id="1.5.1.3" evidence="3 7"/>
<dbReference type="PANTHER" id="PTHR48069">
    <property type="entry name" value="DIHYDROFOLATE REDUCTASE"/>
    <property type="match status" value="1"/>
</dbReference>
<dbReference type="Pfam" id="PF00186">
    <property type="entry name" value="DHFR_1"/>
    <property type="match status" value="1"/>
</dbReference>
<dbReference type="Gene3D" id="3.40.430.10">
    <property type="entry name" value="Dihydrofolate Reductase, subunit A"/>
    <property type="match status" value="1"/>
</dbReference>
<keyword evidence="4 7" id="KW-0554">One-carbon metabolism</keyword>
<dbReference type="SUPFAM" id="SSF53597">
    <property type="entry name" value="Dihydrofolate reductase-like"/>
    <property type="match status" value="1"/>
</dbReference>
<dbReference type="InterPro" id="IPR012259">
    <property type="entry name" value="DHFR"/>
</dbReference>